<accession>A0A1B2E8U7</accession>
<dbReference type="PANTHER" id="PTHR22946">
    <property type="entry name" value="DIENELACTONE HYDROLASE DOMAIN-CONTAINING PROTEIN-RELATED"/>
    <property type="match status" value="1"/>
</dbReference>
<dbReference type="InterPro" id="IPR029058">
    <property type="entry name" value="AB_hydrolase_fold"/>
</dbReference>
<dbReference type="SUPFAM" id="SSF53474">
    <property type="entry name" value="alpha/beta-Hydrolases"/>
    <property type="match status" value="1"/>
</dbReference>
<dbReference type="Pfam" id="PF12146">
    <property type="entry name" value="Hydrolase_4"/>
    <property type="match status" value="1"/>
</dbReference>
<keyword evidence="1" id="KW-0378">Hydrolase</keyword>
<sequence>MASIVKEKLDFRSGEAACLGYLYRKPSASPKPCIIMGAGFGGTQDTPSMIAVATALAEAGYHAFTFDYRHLGESEGEPRQLVSVPGQQEDFLSAIRFIKEHPQVDKTRLGLWGSSLGGGHVISVAAKSKEIAAVIAQIPFNGFPKQSGRSLWQTLKLLHIIRKDWRRGQKGLSPLYIPAVGSKGELAVMTGDEAAKTIAGMQSKTWRNEVAPRGIVEMIKYKPSHAANKIEAAVLICYGEYDRETQGPQTEELIRSIPHAEVKAYPVSHFEFYEPGIREQIIADQIDFLRRSFT</sequence>
<protein>
    <recommendedName>
        <fullName evidence="2">Serine aminopeptidase S33 domain-containing protein</fullName>
    </recommendedName>
</protein>
<evidence type="ECO:0000313" key="3">
    <source>
        <dbReference type="EMBL" id="ANY76371.1"/>
    </source>
</evidence>
<dbReference type="PANTHER" id="PTHR22946:SF9">
    <property type="entry name" value="POLYKETIDE TRANSFERASE AF380"/>
    <property type="match status" value="1"/>
</dbReference>
<dbReference type="Gene3D" id="3.40.50.1820">
    <property type="entry name" value="alpha/beta hydrolase"/>
    <property type="match status" value="1"/>
</dbReference>
<feature type="domain" description="Serine aminopeptidase S33" evidence="2">
    <location>
        <begin position="49"/>
        <end position="266"/>
    </location>
</feature>
<evidence type="ECO:0000256" key="1">
    <source>
        <dbReference type="ARBA" id="ARBA00022801"/>
    </source>
</evidence>
<dbReference type="EMBL" id="CP016809">
    <property type="protein sequence ID" value="ANY76371.1"/>
    <property type="molecule type" value="Genomic_DNA"/>
</dbReference>
<name>A0A1B2E8U7_9BACL</name>
<gene>
    <name evidence="3" type="ORF">BBD41_01350</name>
</gene>
<dbReference type="InterPro" id="IPR022742">
    <property type="entry name" value="Hydrolase_4"/>
</dbReference>
<proteinExistence type="predicted"/>
<dbReference type="AlphaFoldDB" id="A0A1B2E8U7"/>
<reference evidence="3" key="1">
    <citation type="submission" date="2016-08" db="EMBL/GenBank/DDBJ databases">
        <title>Complete Genome Seqeunce of Paenibacillus sp. nov. IHBB 9852 from high altitute lake of Indian trans-Himalayas.</title>
        <authorList>
            <person name="Kiran S."/>
            <person name="Swarnkar M.K."/>
            <person name="Rana A."/>
            <person name="Tewari R."/>
            <person name="Gulati A."/>
        </authorList>
    </citation>
    <scope>NUCLEOTIDE SEQUENCE [LARGE SCALE GENOMIC DNA]</scope>
    <source>
        <strain evidence="3">IHBB 9852</strain>
    </source>
</reference>
<dbReference type="InterPro" id="IPR050261">
    <property type="entry name" value="FrsA_esterase"/>
</dbReference>
<dbReference type="GO" id="GO:0052689">
    <property type="term" value="F:carboxylic ester hydrolase activity"/>
    <property type="evidence" value="ECO:0007669"/>
    <property type="project" value="UniProtKB-ARBA"/>
</dbReference>
<dbReference type="KEGG" id="pib:BBD41_01350"/>
<organism evidence="3">
    <name type="scientific">Paenibacillus ihbetae</name>
    <dbReference type="NCBI Taxonomy" id="1870820"/>
    <lineage>
        <taxon>Bacteria</taxon>
        <taxon>Bacillati</taxon>
        <taxon>Bacillota</taxon>
        <taxon>Bacilli</taxon>
        <taxon>Bacillales</taxon>
        <taxon>Paenibacillaceae</taxon>
        <taxon>Paenibacillus</taxon>
    </lineage>
</organism>
<evidence type="ECO:0000259" key="2">
    <source>
        <dbReference type="Pfam" id="PF12146"/>
    </source>
</evidence>